<dbReference type="Proteomes" id="UP001548713">
    <property type="component" value="Unassembled WGS sequence"/>
</dbReference>
<protein>
    <recommendedName>
        <fullName evidence="5">Lipoprotein</fullName>
    </recommendedName>
</protein>
<feature type="compositionally biased region" description="Polar residues" evidence="1">
    <location>
        <begin position="22"/>
        <end position="37"/>
    </location>
</feature>
<feature type="region of interest" description="Disordered" evidence="1">
    <location>
        <begin position="22"/>
        <end position="57"/>
    </location>
</feature>
<evidence type="ECO:0000256" key="2">
    <source>
        <dbReference type="SAM" id="SignalP"/>
    </source>
</evidence>
<sequence length="189" mass="19688">MIKAILTVTAASAALIGCSGPAQTETAHQESPTTSGMTPAARLAPSASASGQSSSAAQNAVAVPEQLSAEAAKGAPGARAVIAAWARALENHQFGAAWDQFRNPPASRDAYARWWQRYRTMNVQVNAGTIEGAAGSLYYSAPVTITGTTSSGDPFRLAGEVILRHVNDVEGATPEQLRWHIDSADLKDA</sequence>
<reference evidence="3 4" key="1">
    <citation type="submission" date="2024-07" db="EMBL/GenBank/DDBJ databases">
        <title>Novosphingobium kalidii RD2P27.</title>
        <authorList>
            <person name="Sun J.-Q."/>
        </authorList>
    </citation>
    <scope>NUCLEOTIDE SEQUENCE [LARGE SCALE GENOMIC DNA]</scope>
    <source>
        <strain evidence="3 4">RD2P27</strain>
    </source>
</reference>
<feature type="chain" id="PRO_5046672754" description="Lipoprotein" evidence="2">
    <location>
        <begin position="25"/>
        <end position="189"/>
    </location>
</feature>
<dbReference type="RefSeq" id="WP_353983849.1">
    <property type="nucleotide sequence ID" value="NZ_JBEWLY010000013.1"/>
</dbReference>
<evidence type="ECO:0000256" key="1">
    <source>
        <dbReference type="SAM" id="MobiDB-lite"/>
    </source>
</evidence>
<dbReference type="PROSITE" id="PS51257">
    <property type="entry name" value="PROKAR_LIPOPROTEIN"/>
    <property type="match status" value="1"/>
</dbReference>
<organism evidence="3 4">
    <name type="scientific">Novosphingobium kalidii</name>
    <dbReference type="NCBI Taxonomy" id="3230299"/>
    <lineage>
        <taxon>Bacteria</taxon>
        <taxon>Pseudomonadati</taxon>
        <taxon>Pseudomonadota</taxon>
        <taxon>Alphaproteobacteria</taxon>
        <taxon>Sphingomonadales</taxon>
        <taxon>Sphingomonadaceae</taxon>
        <taxon>Novosphingobium</taxon>
    </lineage>
</organism>
<accession>A0ABV2D0J9</accession>
<comment type="caution">
    <text evidence="3">The sequence shown here is derived from an EMBL/GenBank/DDBJ whole genome shotgun (WGS) entry which is preliminary data.</text>
</comment>
<proteinExistence type="predicted"/>
<dbReference type="EMBL" id="JBEWLY010000013">
    <property type="protein sequence ID" value="MET1755384.1"/>
    <property type="molecule type" value="Genomic_DNA"/>
</dbReference>
<name>A0ABV2D0J9_9SPHN</name>
<evidence type="ECO:0008006" key="5">
    <source>
        <dbReference type="Google" id="ProtNLM"/>
    </source>
</evidence>
<gene>
    <name evidence="3" type="ORF">ABVV53_07920</name>
</gene>
<keyword evidence="2" id="KW-0732">Signal</keyword>
<evidence type="ECO:0000313" key="3">
    <source>
        <dbReference type="EMBL" id="MET1755384.1"/>
    </source>
</evidence>
<evidence type="ECO:0000313" key="4">
    <source>
        <dbReference type="Proteomes" id="UP001548713"/>
    </source>
</evidence>
<keyword evidence="4" id="KW-1185">Reference proteome</keyword>
<feature type="compositionally biased region" description="Low complexity" evidence="1">
    <location>
        <begin position="39"/>
        <end position="57"/>
    </location>
</feature>
<feature type="signal peptide" evidence="2">
    <location>
        <begin position="1"/>
        <end position="24"/>
    </location>
</feature>